<evidence type="ECO:0000259" key="6">
    <source>
        <dbReference type="Pfam" id="PF06271"/>
    </source>
</evidence>
<comment type="subcellular location">
    <subcellularLocation>
        <location evidence="1">Membrane</location>
        <topology evidence="1">Multi-pass membrane protein</topology>
    </subcellularLocation>
</comment>
<keyword evidence="3 5" id="KW-1133">Transmembrane helix</keyword>
<evidence type="ECO:0000256" key="3">
    <source>
        <dbReference type="ARBA" id="ARBA00022989"/>
    </source>
</evidence>
<dbReference type="GO" id="GO:0016020">
    <property type="term" value="C:membrane"/>
    <property type="evidence" value="ECO:0007669"/>
    <property type="project" value="UniProtKB-SubCell"/>
</dbReference>
<dbReference type="AlphaFoldDB" id="A0A5D0G3R9"/>
<keyword evidence="4 5" id="KW-0472">Membrane</keyword>
<name>A0A5D0G3R9_9FLAO</name>
<feature type="transmembrane region" description="Helical" evidence="5">
    <location>
        <begin position="7"/>
        <end position="32"/>
    </location>
</feature>
<dbReference type="InterPro" id="IPR010432">
    <property type="entry name" value="RDD"/>
</dbReference>
<feature type="transmembrane region" description="Helical" evidence="5">
    <location>
        <begin position="124"/>
        <end position="145"/>
    </location>
</feature>
<evidence type="ECO:0000256" key="5">
    <source>
        <dbReference type="SAM" id="Phobius"/>
    </source>
</evidence>
<evidence type="ECO:0000313" key="8">
    <source>
        <dbReference type="Proteomes" id="UP000324550"/>
    </source>
</evidence>
<evidence type="ECO:0000256" key="4">
    <source>
        <dbReference type="ARBA" id="ARBA00023136"/>
    </source>
</evidence>
<dbReference type="Proteomes" id="UP000324550">
    <property type="component" value="Unassembled WGS sequence"/>
</dbReference>
<gene>
    <name evidence="7" type="ORF">FVF61_09250</name>
</gene>
<evidence type="ECO:0000256" key="2">
    <source>
        <dbReference type="ARBA" id="ARBA00022692"/>
    </source>
</evidence>
<proteinExistence type="predicted"/>
<comment type="caution">
    <text evidence="7">The sequence shown here is derived from an EMBL/GenBank/DDBJ whole genome shotgun (WGS) entry which is preliminary data.</text>
</comment>
<sequence>MLLIKRLIAALIDYLIILLYGFILFTLTTTIYSLDNLTLNINPINGQLIGFISLTLPVFLYFYFMESSKLKASLGKMILKIQVDTKKGSILKRNIFKFLPWEIAHIGVHFMFHYNSIGSTEPVWIWIILILPQIIALLYFLSILYTKGNSSIYDYLAKTCIKIKI</sequence>
<dbReference type="Pfam" id="PF06271">
    <property type="entry name" value="RDD"/>
    <property type="match status" value="1"/>
</dbReference>
<protein>
    <submittedName>
        <fullName evidence="7">RDD family protein</fullName>
    </submittedName>
</protein>
<keyword evidence="8" id="KW-1185">Reference proteome</keyword>
<dbReference type="EMBL" id="VSFC01000050">
    <property type="protein sequence ID" value="TYA53793.1"/>
    <property type="molecule type" value="Genomic_DNA"/>
</dbReference>
<dbReference type="OrthoDB" id="1450430at2"/>
<feature type="transmembrane region" description="Helical" evidence="5">
    <location>
        <begin position="44"/>
        <end position="64"/>
    </location>
</feature>
<accession>A0A5D0G3R9</accession>
<organism evidence="7 8">
    <name type="scientific">Formosa maritima</name>
    <dbReference type="NCBI Taxonomy" id="2592046"/>
    <lineage>
        <taxon>Bacteria</taxon>
        <taxon>Pseudomonadati</taxon>
        <taxon>Bacteroidota</taxon>
        <taxon>Flavobacteriia</taxon>
        <taxon>Flavobacteriales</taxon>
        <taxon>Flavobacteriaceae</taxon>
        <taxon>Formosa</taxon>
    </lineage>
</organism>
<reference evidence="7 8" key="1">
    <citation type="submission" date="2019-08" db="EMBL/GenBank/DDBJ databases">
        <title>Formosa sediminis sp. nov., isolated from marine sediment.</title>
        <authorList>
            <person name="Cao W.R."/>
        </authorList>
    </citation>
    <scope>NUCLEOTIDE SEQUENCE [LARGE SCALE GENOMIC DNA]</scope>
    <source>
        <strain evidence="7 8">1494</strain>
    </source>
</reference>
<feature type="domain" description="RDD" evidence="6">
    <location>
        <begin position="3"/>
        <end position="158"/>
    </location>
</feature>
<evidence type="ECO:0000256" key="1">
    <source>
        <dbReference type="ARBA" id="ARBA00004141"/>
    </source>
</evidence>
<evidence type="ECO:0000313" key="7">
    <source>
        <dbReference type="EMBL" id="TYA53793.1"/>
    </source>
</evidence>
<keyword evidence="2 5" id="KW-0812">Transmembrane</keyword>
<feature type="transmembrane region" description="Helical" evidence="5">
    <location>
        <begin position="95"/>
        <end position="112"/>
    </location>
</feature>
<dbReference type="RefSeq" id="WP_148455582.1">
    <property type="nucleotide sequence ID" value="NZ_VSFC01000050.1"/>
</dbReference>